<keyword evidence="2" id="KW-1185">Reference proteome</keyword>
<accession>A0ABT2N3Z4</accession>
<evidence type="ECO:0000313" key="1">
    <source>
        <dbReference type="EMBL" id="MCT7977407.1"/>
    </source>
</evidence>
<dbReference type="Proteomes" id="UP001525961">
    <property type="component" value="Unassembled WGS sequence"/>
</dbReference>
<dbReference type="EMBL" id="JAMXFA010000007">
    <property type="protein sequence ID" value="MCT7977407.1"/>
    <property type="molecule type" value="Genomic_DNA"/>
</dbReference>
<reference evidence="1 2" key="1">
    <citation type="journal article" date="2022" name="Front. Microbiol.">
        <title>High genomic differentiation and limited gene flow indicate recent cryptic speciation within the genus Laspinema (cyanobacteria).</title>
        <authorList>
            <person name="Stanojkovic A."/>
            <person name="Skoupy S."/>
            <person name="Skaloud P."/>
            <person name="Dvorak P."/>
        </authorList>
    </citation>
    <scope>NUCLEOTIDE SEQUENCE [LARGE SCALE GENOMIC DNA]</scope>
    <source>
        <strain evidence="1 2">D3b</strain>
    </source>
</reference>
<name>A0ABT2N3Z4_9CYAN</name>
<sequence>MTVEWDETVDLGQIKGVQVCDTDRPVFPGFGYPTSPGLRSPHRFPELIARA</sequence>
<gene>
    <name evidence="1" type="ORF">NG792_06790</name>
</gene>
<proteinExistence type="predicted"/>
<organism evidence="1 2">
    <name type="scientific">Laspinema olomoucense D3b</name>
    <dbReference type="NCBI Taxonomy" id="2953688"/>
    <lineage>
        <taxon>Bacteria</taxon>
        <taxon>Bacillati</taxon>
        <taxon>Cyanobacteriota</taxon>
        <taxon>Cyanophyceae</taxon>
        <taxon>Oscillatoriophycideae</taxon>
        <taxon>Oscillatoriales</taxon>
        <taxon>Laspinemataceae</taxon>
        <taxon>Laspinema</taxon>
        <taxon>Laspinema olomoucense</taxon>
    </lineage>
</organism>
<protein>
    <submittedName>
        <fullName evidence="1">Uncharacterized protein</fullName>
    </submittedName>
</protein>
<comment type="caution">
    <text evidence="1">The sequence shown here is derived from an EMBL/GenBank/DDBJ whole genome shotgun (WGS) entry which is preliminary data.</text>
</comment>
<evidence type="ECO:0000313" key="2">
    <source>
        <dbReference type="Proteomes" id="UP001525961"/>
    </source>
</evidence>
<dbReference type="RefSeq" id="WP_261234924.1">
    <property type="nucleotide sequence ID" value="NZ_JAMXFA010000007.1"/>
</dbReference>